<dbReference type="Pfam" id="PF00112">
    <property type="entry name" value="Peptidase_C1"/>
    <property type="match status" value="1"/>
</dbReference>
<evidence type="ECO:0000256" key="1">
    <source>
        <dbReference type="ARBA" id="ARBA00022670"/>
    </source>
</evidence>
<dbReference type="AlphaFoldDB" id="A0AAV8WT26"/>
<keyword evidence="2 6" id="KW-0732">Signal</keyword>
<evidence type="ECO:0000259" key="8">
    <source>
        <dbReference type="Pfam" id="PF08127"/>
    </source>
</evidence>
<dbReference type="InterPro" id="IPR000668">
    <property type="entry name" value="Peptidase_C1A_C"/>
</dbReference>
<keyword evidence="1" id="KW-0645">Protease</keyword>
<dbReference type="Pfam" id="PF08127">
    <property type="entry name" value="Propeptide_C1"/>
    <property type="match status" value="1"/>
</dbReference>
<evidence type="ECO:0000256" key="2">
    <source>
        <dbReference type="ARBA" id="ARBA00022729"/>
    </source>
</evidence>
<dbReference type="Proteomes" id="UP001162156">
    <property type="component" value="Unassembled WGS sequence"/>
</dbReference>
<keyword evidence="5" id="KW-1015">Disulfide bond</keyword>
<evidence type="ECO:0000256" key="4">
    <source>
        <dbReference type="ARBA" id="ARBA00022807"/>
    </source>
</evidence>
<evidence type="ECO:0008006" key="11">
    <source>
        <dbReference type="Google" id="ProtNLM"/>
    </source>
</evidence>
<evidence type="ECO:0000256" key="6">
    <source>
        <dbReference type="SAM" id="SignalP"/>
    </source>
</evidence>
<protein>
    <recommendedName>
        <fullName evidence="11">Peptidase C1A papain C-terminal domain-containing protein</fullName>
    </recommendedName>
</protein>
<evidence type="ECO:0000259" key="7">
    <source>
        <dbReference type="Pfam" id="PF00112"/>
    </source>
</evidence>
<evidence type="ECO:0000256" key="5">
    <source>
        <dbReference type="ARBA" id="ARBA00023157"/>
    </source>
</evidence>
<feature type="signal peptide" evidence="6">
    <location>
        <begin position="1"/>
        <end position="22"/>
    </location>
</feature>
<accession>A0AAV8WT26</accession>
<dbReference type="Gene3D" id="3.90.70.10">
    <property type="entry name" value="Cysteine proteinases"/>
    <property type="match status" value="1"/>
</dbReference>
<feature type="domain" description="Peptidase C1A propeptide" evidence="8">
    <location>
        <begin position="30"/>
        <end position="68"/>
    </location>
</feature>
<dbReference type="InterPro" id="IPR012599">
    <property type="entry name" value="Propeptide_C1A"/>
</dbReference>
<evidence type="ECO:0000313" key="10">
    <source>
        <dbReference type="Proteomes" id="UP001162156"/>
    </source>
</evidence>
<organism evidence="9 10">
    <name type="scientific">Rhamnusium bicolor</name>
    <dbReference type="NCBI Taxonomy" id="1586634"/>
    <lineage>
        <taxon>Eukaryota</taxon>
        <taxon>Metazoa</taxon>
        <taxon>Ecdysozoa</taxon>
        <taxon>Arthropoda</taxon>
        <taxon>Hexapoda</taxon>
        <taxon>Insecta</taxon>
        <taxon>Pterygota</taxon>
        <taxon>Neoptera</taxon>
        <taxon>Endopterygota</taxon>
        <taxon>Coleoptera</taxon>
        <taxon>Polyphaga</taxon>
        <taxon>Cucujiformia</taxon>
        <taxon>Chrysomeloidea</taxon>
        <taxon>Cerambycidae</taxon>
        <taxon>Lepturinae</taxon>
        <taxon>Rhagiini</taxon>
        <taxon>Rhamnusium</taxon>
    </lineage>
</organism>
<keyword evidence="4" id="KW-0788">Thiol protease</keyword>
<sequence>MVNKMKILCLALVLTKLASTIAENSLNPFSDEYIEYINGQNLTWTAKRNFAKDTPLSQVRNLLGSLPGKDRNSLKVVSYENDDTDIPDSFDARENWPTCNSISEIRDQANCGSCWVGVKLI</sequence>
<gene>
    <name evidence="9" type="ORF">NQ314_017544</name>
</gene>
<comment type="caution">
    <text evidence="9">The sequence shown here is derived from an EMBL/GenBank/DDBJ whole genome shotgun (WGS) entry which is preliminary data.</text>
</comment>
<feature type="domain" description="Peptidase C1A papain C-terminal" evidence="7">
    <location>
        <begin position="86"/>
        <end position="115"/>
    </location>
</feature>
<dbReference type="SUPFAM" id="SSF54001">
    <property type="entry name" value="Cysteine proteinases"/>
    <property type="match status" value="1"/>
</dbReference>
<proteinExistence type="predicted"/>
<dbReference type="InterPro" id="IPR038765">
    <property type="entry name" value="Papain-like_cys_pep_sf"/>
</dbReference>
<evidence type="ECO:0000256" key="3">
    <source>
        <dbReference type="ARBA" id="ARBA00022801"/>
    </source>
</evidence>
<keyword evidence="3" id="KW-0378">Hydrolase</keyword>
<keyword evidence="10" id="KW-1185">Reference proteome</keyword>
<evidence type="ECO:0000313" key="9">
    <source>
        <dbReference type="EMBL" id="KAJ8929729.1"/>
    </source>
</evidence>
<feature type="chain" id="PRO_5043922556" description="Peptidase C1A papain C-terminal domain-containing protein" evidence="6">
    <location>
        <begin position="23"/>
        <end position="121"/>
    </location>
</feature>
<dbReference type="GO" id="GO:0006508">
    <property type="term" value="P:proteolysis"/>
    <property type="evidence" value="ECO:0007669"/>
    <property type="project" value="UniProtKB-KW"/>
</dbReference>
<dbReference type="GO" id="GO:0004197">
    <property type="term" value="F:cysteine-type endopeptidase activity"/>
    <property type="evidence" value="ECO:0007669"/>
    <property type="project" value="InterPro"/>
</dbReference>
<dbReference type="EMBL" id="JANEYF010004899">
    <property type="protein sequence ID" value="KAJ8929729.1"/>
    <property type="molecule type" value="Genomic_DNA"/>
</dbReference>
<name>A0AAV8WT26_9CUCU</name>
<reference evidence="9" key="1">
    <citation type="journal article" date="2023" name="Insect Mol. Biol.">
        <title>Genome sequencing provides insights into the evolution of gene families encoding plant cell wall-degrading enzymes in longhorned beetles.</title>
        <authorList>
            <person name="Shin N.R."/>
            <person name="Okamura Y."/>
            <person name="Kirsch R."/>
            <person name="Pauchet Y."/>
        </authorList>
    </citation>
    <scope>NUCLEOTIDE SEQUENCE</scope>
    <source>
        <strain evidence="9">RBIC_L_NR</strain>
    </source>
</reference>